<comment type="caution">
    <text evidence="1">The sequence shown here is derived from an EMBL/GenBank/DDBJ whole genome shotgun (WGS) entry which is preliminary data.</text>
</comment>
<accession>A0ACC0LZZ9</accession>
<gene>
    <name evidence="1" type="ORF">RHMOL_Rhmol10G0046700</name>
</gene>
<dbReference type="Proteomes" id="UP001062846">
    <property type="component" value="Chromosome 10"/>
</dbReference>
<dbReference type="EMBL" id="CM046397">
    <property type="protein sequence ID" value="KAI8533904.1"/>
    <property type="molecule type" value="Genomic_DNA"/>
</dbReference>
<evidence type="ECO:0000313" key="1">
    <source>
        <dbReference type="EMBL" id="KAI8533904.1"/>
    </source>
</evidence>
<name>A0ACC0LZZ9_RHOML</name>
<protein>
    <submittedName>
        <fullName evidence="1">Uncharacterized protein</fullName>
    </submittedName>
</protein>
<reference evidence="1" key="1">
    <citation type="submission" date="2022-02" db="EMBL/GenBank/DDBJ databases">
        <title>Plant Genome Project.</title>
        <authorList>
            <person name="Zhang R.-G."/>
        </authorList>
    </citation>
    <scope>NUCLEOTIDE SEQUENCE</scope>
    <source>
        <strain evidence="1">AT1</strain>
    </source>
</reference>
<organism evidence="1 2">
    <name type="scientific">Rhododendron molle</name>
    <name type="common">Chinese azalea</name>
    <name type="synonym">Azalea mollis</name>
    <dbReference type="NCBI Taxonomy" id="49168"/>
    <lineage>
        <taxon>Eukaryota</taxon>
        <taxon>Viridiplantae</taxon>
        <taxon>Streptophyta</taxon>
        <taxon>Embryophyta</taxon>
        <taxon>Tracheophyta</taxon>
        <taxon>Spermatophyta</taxon>
        <taxon>Magnoliopsida</taxon>
        <taxon>eudicotyledons</taxon>
        <taxon>Gunneridae</taxon>
        <taxon>Pentapetalae</taxon>
        <taxon>asterids</taxon>
        <taxon>Ericales</taxon>
        <taxon>Ericaceae</taxon>
        <taxon>Ericoideae</taxon>
        <taxon>Rhodoreae</taxon>
        <taxon>Rhododendron</taxon>
    </lineage>
</organism>
<keyword evidence="2" id="KW-1185">Reference proteome</keyword>
<sequence>MEAFLVLWIYKKAAQIQSEEHFSTNDVHKSNIRGLFSCFCFRKTQKIQSEVRATNHGDIFRIWNYNGGIAYEDMIKATNDFDIQYCIGTGGYGSVYRAQLPSRKVVALKKLHRFEGEDPVFDHCFRNEVQMLTNVRHISIVKLYGFCLHNKCMFLVYEYMEKGSLFCALRFDVEAFEIGWIQRVKIVEAMAHALSYLHHDCTPPIVHRDISSNNILLNSQLEAFVADFGTARLLNPNSSNQIILQALTDILHQVRILPLFYRSKRCCGFLNKIDLCINAELAYTMVVTEKCDVYSFGVVALETIMGRHPQDILATLASPPSQSMMITDILDPRLPPPANPIIARNIVLVATMAFSCLHQRPKSRPTMRRLSLEFLSRRKALASPIHTVSLLQLWNRRMDFVQLPNEPVNPQV</sequence>
<evidence type="ECO:0000313" key="2">
    <source>
        <dbReference type="Proteomes" id="UP001062846"/>
    </source>
</evidence>
<proteinExistence type="predicted"/>